<organism evidence="4">
    <name type="scientific">Melampsora larici-populina (strain 98AG31 / pathotype 3-4-7)</name>
    <name type="common">Poplar leaf rust fungus</name>
    <dbReference type="NCBI Taxonomy" id="747676"/>
    <lineage>
        <taxon>Eukaryota</taxon>
        <taxon>Fungi</taxon>
        <taxon>Dikarya</taxon>
        <taxon>Basidiomycota</taxon>
        <taxon>Pucciniomycotina</taxon>
        <taxon>Pucciniomycetes</taxon>
        <taxon>Pucciniales</taxon>
        <taxon>Melampsoraceae</taxon>
        <taxon>Melampsora</taxon>
    </lineage>
</organism>
<feature type="compositionally biased region" description="Basic and acidic residues" evidence="1">
    <location>
        <begin position="591"/>
        <end position="604"/>
    </location>
</feature>
<gene>
    <name evidence="3" type="ORF">MELLADRAFT_93689</name>
</gene>
<dbReference type="eggNOG" id="ENOG502S2ZF">
    <property type="taxonomic scope" value="Eukaryota"/>
</dbReference>
<sequence>MNHRRHLHLRNFLIFWNIYFTSSLVIPTDNGKHSTSTQFGRRGISATHLAIESSSDSKEAVSLLPTMLKSQSLPTTSSLRNSALSSSSLGRNKITLLEGDSVPLLNPWGLRSEEQLEKSASTTSIGGKGKELDKLNSSWWKNQLPRILKSWWKTVINHLSSFQKSIKRGFGKIIPSRPYTVLSKSPSSHVISPSDRSTIDEGTKVLDGTIANDVTKIPHGSIDDPATRTPHDSTVDEGKKTPHESTVEQATKIPFDAIADQTTTTPHEPTVEQVTRNHDESIPNQATTPPHESAVQGATKTPLDTIADQGTAAPHEPIVEQVTKNHDESIANQAITTPHESAVEKATKTPLDTIADQGKTTPPELTIEQATRSHDGSIANQATQIPHESAVEEGTKAPLDTIADQGTTTAHEPTIDQATRSHDESIAKQETKIPHDHSHEDDEIFHDALSEFQDNIPDEHETFLSTEPQPHLKENHVPAGAEAALKEKLSPEKAQGLPKATLPAEEQAAPKEKQSLLEEDHAPAQAQSSLKVLPKETLPAEAQAASKGNLFTEEQALLDENHVPTKAQAALKVVPEETLPAEKQAASKENLSTKEHTSLEENHIPTEAQAVLKEKLSPEKAQVLPKDTRPVQEQAASKVLSTKEQASLEATQNPAQAQAALKENFSPKEAQASPKENHPPTVPQVPLEGTHSPNPDASPASLAPVLAAPVSKSISDTPEASLHAISAKPLPSTAEPFSNVRASNPSSAATKTSTRTPPISTAVDNVFRPTFRDTELTAKSLAKPKAYLVKQSQLAIAEISWELMRRGEQWDTVFEKLYPGWTLGLAGRGSKHLQKYTDLWELQYEIAKRTSGVDHLKNSKTLREALDKPSDAATRKGYDIFIATLQGKMDETFVKTITTADKMTKLQKNIAKQLQDWDKSKI</sequence>
<evidence type="ECO:0000313" key="3">
    <source>
        <dbReference type="EMBL" id="EGG00308.1"/>
    </source>
</evidence>
<dbReference type="AlphaFoldDB" id="F4S4X1"/>
<dbReference type="Proteomes" id="UP000001072">
    <property type="component" value="Unassembled WGS sequence"/>
</dbReference>
<reference evidence="4" key="1">
    <citation type="journal article" date="2011" name="Proc. Natl. Acad. Sci. U.S.A.">
        <title>Obligate biotrophy features unraveled by the genomic analysis of rust fungi.</title>
        <authorList>
            <person name="Duplessis S."/>
            <person name="Cuomo C.A."/>
            <person name="Lin Y.-C."/>
            <person name="Aerts A."/>
            <person name="Tisserant E."/>
            <person name="Veneault-Fourrey C."/>
            <person name="Joly D.L."/>
            <person name="Hacquard S."/>
            <person name="Amselem J."/>
            <person name="Cantarel B.L."/>
            <person name="Chiu R."/>
            <person name="Coutinho P.M."/>
            <person name="Feau N."/>
            <person name="Field M."/>
            <person name="Frey P."/>
            <person name="Gelhaye E."/>
            <person name="Goldberg J."/>
            <person name="Grabherr M.G."/>
            <person name="Kodira C.D."/>
            <person name="Kohler A."/>
            <person name="Kuees U."/>
            <person name="Lindquist E.A."/>
            <person name="Lucas S.M."/>
            <person name="Mago R."/>
            <person name="Mauceli E."/>
            <person name="Morin E."/>
            <person name="Murat C."/>
            <person name="Pangilinan J.L."/>
            <person name="Park R."/>
            <person name="Pearson M."/>
            <person name="Quesneville H."/>
            <person name="Rouhier N."/>
            <person name="Sakthikumar S."/>
            <person name="Salamov A.A."/>
            <person name="Schmutz J."/>
            <person name="Selles B."/>
            <person name="Shapiro H."/>
            <person name="Tanguay P."/>
            <person name="Tuskan G.A."/>
            <person name="Henrissat B."/>
            <person name="Van de Peer Y."/>
            <person name="Rouze P."/>
            <person name="Ellis J.G."/>
            <person name="Dodds P.N."/>
            <person name="Schein J.E."/>
            <person name="Zhong S."/>
            <person name="Hamelin R.C."/>
            <person name="Grigoriev I.V."/>
            <person name="Szabo L.J."/>
            <person name="Martin F."/>
        </authorList>
    </citation>
    <scope>NUCLEOTIDE SEQUENCE [LARGE SCALE GENOMIC DNA]</scope>
    <source>
        <strain evidence="4">98AG31 / pathotype 3-4-7</strain>
    </source>
</reference>
<accession>F4S4X1</accession>
<dbReference type="EMBL" id="GL883149">
    <property type="protein sequence ID" value="EGG00308.1"/>
    <property type="molecule type" value="Genomic_DNA"/>
</dbReference>
<evidence type="ECO:0000256" key="1">
    <source>
        <dbReference type="SAM" id="MobiDB-lite"/>
    </source>
</evidence>
<feature type="compositionally biased region" description="Polar residues" evidence="1">
    <location>
        <begin position="639"/>
        <end position="656"/>
    </location>
</feature>
<feature type="region of interest" description="Disordered" evidence="1">
    <location>
        <begin position="182"/>
        <end position="201"/>
    </location>
</feature>
<dbReference type="OrthoDB" id="6157510at2759"/>
<feature type="region of interest" description="Disordered" evidence="1">
    <location>
        <begin position="490"/>
        <end position="528"/>
    </location>
</feature>
<feature type="compositionally biased region" description="Low complexity" evidence="1">
    <location>
        <begin position="183"/>
        <end position="196"/>
    </location>
</feature>
<name>F4S4X1_MELLP</name>
<feature type="compositionally biased region" description="Basic and acidic residues" evidence="1">
    <location>
        <begin position="221"/>
        <end position="246"/>
    </location>
</feature>
<feature type="region of interest" description="Disordered" evidence="1">
    <location>
        <begin position="263"/>
        <end position="298"/>
    </location>
</feature>
<proteinExistence type="predicted"/>
<dbReference type="InParanoid" id="F4S4X1"/>
<feature type="chain" id="PRO_5003315881" description="Secreted protein" evidence="2">
    <location>
        <begin position="24"/>
        <end position="922"/>
    </location>
</feature>
<feature type="compositionally biased region" description="Basic and acidic residues" evidence="1">
    <location>
        <begin position="508"/>
        <end position="522"/>
    </location>
</feature>
<protein>
    <recommendedName>
        <fullName evidence="5">Secreted protein</fullName>
    </recommendedName>
</protein>
<feature type="signal peptide" evidence="2">
    <location>
        <begin position="1"/>
        <end position="23"/>
    </location>
</feature>
<dbReference type="GeneID" id="18936657"/>
<dbReference type="VEuPathDB" id="FungiDB:MELLADRAFT_93689"/>
<feature type="compositionally biased region" description="Basic and acidic residues" evidence="1">
    <location>
        <begin position="419"/>
        <end position="439"/>
    </location>
</feature>
<feature type="compositionally biased region" description="Polar residues" evidence="1">
    <location>
        <begin position="740"/>
        <end position="761"/>
    </location>
</feature>
<feature type="region of interest" description="Disordered" evidence="1">
    <location>
        <begin position="730"/>
        <end position="761"/>
    </location>
</feature>
<keyword evidence="4" id="KW-1185">Reference proteome</keyword>
<dbReference type="RefSeq" id="XP_007416507.1">
    <property type="nucleotide sequence ID" value="XM_007416445.1"/>
</dbReference>
<keyword evidence="2" id="KW-0732">Signal</keyword>
<feature type="region of interest" description="Disordered" evidence="1">
    <location>
        <begin position="406"/>
        <end position="439"/>
    </location>
</feature>
<feature type="region of interest" description="Disordered" evidence="1">
    <location>
        <begin position="574"/>
        <end position="701"/>
    </location>
</feature>
<feature type="region of interest" description="Disordered" evidence="1">
    <location>
        <begin position="215"/>
        <end position="247"/>
    </location>
</feature>
<evidence type="ECO:0000313" key="4">
    <source>
        <dbReference type="Proteomes" id="UP000001072"/>
    </source>
</evidence>
<evidence type="ECO:0008006" key="5">
    <source>
        <dbReference type="Google" id="ProtNLM"/>
    </source>
</evidence>
<dbReference type="HOGENOM" id="CLU_316431_0_0_1"/>
<evidence type="ECO:0000256" key="2">
    <source>
        <dbReference type="SAM" id="SignalP"/>
    </source>
</evidence>
<dbReference type="KEGG" id="mlr:MELLADRAFT_93689"/>